<accession>A0A560HWQ2</accession>
<dbReference type="InterPro" id="IPR020846">
    <property type="entry name" value="MFS_dom"/>
</dbReference>
<dbReference type="PANTHER" id="PTHR42910:SF1">
    <property type="entry name" value="MAJOR FACILITATOR SUPERFAMILY (MFS) PROFILE DOMAIN-CONTAINING PROTEIN"/>
    <property type="match status" value="1"/>
</dbReference>
<organism evidence="7 8">
    <name type="scientific">Nitrospirillum amazonense</name>
    <dbReference type="NCBI Taxonomy" id="28077"/>
    <lineage>
        <taxon>Bacteria</taxon>
        <taxon>Pseudomonadati</taxon>
        <taxon>Pseudomonadota</taxon>
        <taxon>Alphaproteobacteria</taxon>
        <taxon>Rhodospirillales</taxon>
        <taxon>Azospirillaceae</taxon>
        <taxon>Nitrospirillum</taxon>
    </lineage>
</organism>
<feature type="transmembrane region" description="Helical" evidence="5">
    <location>
        <begin position="41"/>
        <end position="60"/>
    </location>
</feature>
<feature type="transmembrane region" description="Helical" evidence="5">
    <location>
        <begin position="130"/>
        <end position="153"/>
    </location>
</feature>
<dbReference type="Pfam" id="PF07690">
    <property type="entry name" value="MFS_1"/>
    <property type="match status" value="1"/>
</dbReference>
<feature type="transmembrane region" description="Helical" evidence="5">
    <location>
        <begin position="328"/>
        <end position="347"/>
    </location>
</feature>
<dbReference type="InterPro" id="IPR036259">
    <property type="entry name" value="MFS_trans_sf"/>
</dbReference>
<name>A0A560HWQ2_9PROT</name>
<proteinExistence type="predicted"/>
<feature type="transmembrane region" description="Helical" evidence="5">
    <location>
        <begin position="195"/>
        <end position="214"/>
    </location>
</feature>
<evidence type="ECO:0000313" key="8">
    <source>
        <dbReference type="Proteomes" id="UP000318050"/>
    </source>
</evidence>
<gene>
    <name evidence="7" type="ORF">FBZ92_12134</name>
</gene>
<feature type="region of interest" description="Disordered" evidence="4">
    <location>
        <begin position="1"/>
        <end position="32"/>
    </location>
</feature>
<evidence type="ECO:0000256" key="2">
    <source>
        <dbReference type="ARBA" id="ARBA00022989"/>
    </source>
</evidence>
<sequence length="422" mass="42933">MTVSSETTPGQTTPGQTIPGQITPGQPTPEQTASGGLPAGLTLLFAITCGAVVANIYYVQPLLADIAATFQVGMGTAGMLVTVTQVGYALGLLLVVPLGDTHNRKRLILTLLALCIVLLLAAAASPGFLIFAAASLGVGVLSCAAQVAVPFAASLAPDHSRGRTVGTVMSGLILGILLARTIAGAIGHYAGWRAVYIAAAVVMTVLGALLARALPADPARPSIPYGRLMASVLHLARTDAVLRWRSLMGALGFAGFSVLWTGLTFVLSDAPYHFDQATIGLFGLAGLAGALAASRAGRLADRGHAHAATGLFAAACLAAWGLMALTHWSLIALTAGILLLDIGVQGLQITNQSVIYAGNHGARGRVTTVYLTTYFVGGACGSAVASLAWDLGGWVAVSATGGAVALALLGCWLLAHARREEV</sequence>
<dbReference type="CDD" id="cd17324">
    <property type="entry name" value="MFS_NepI_like"/>
    <property type="match status" value="1"/>
</dbReference>
<feature type="transmembrane region" description="Helical" evidence="5">
    <location>
        <begin position="273"/>
        <end position="293"/>
    </location>
</feature>
<dbReference type="GO" id="GO:0022857">
    <property type="term" value="F:transmembrane transporter activity"/>
    <property type="evidence" value="ECO:0007669"/>
    <property type="project" value="InterPro"/>
</dbReference>
<comment type="caution">
    <text evidence="7">The sequence shown here is derived from an EMBL/GenBank/DDBJ whole genome shotgun (WGS) entry which is preliminary data.</text>
</comment>
<evidence type="ECO:0000259" key="6">
    <source>
        <dbReference type="PROSITE" id="PS50850"/>
    </source>
</evidence>
<feature type="domain" description="Major facilitator superfamily (MFS) profile" evidence="6">
    <location>
        <begin position="41"/>
        <end position="419"/>
    </location>
</feature>
<evidence type="ECO:0000256" key="4">
    <source>
        <dbReference type="SAM" id="MobiDB-lite"/>
    </source>
</evidence>
<dbReference type="Gene3D" id="1.20.1250.20">
    <property type="entry name" value="MFS general substrate transporter like domains"/>
    <property type="match status" value="1"/>
</dbReference>
<dbReference type="PROSITE" id="PS50850">
    <property type="entry name" value="MFS"/>
    <property type="match status" value="1"/>
</dbReference>
<feature type="transmembrane region" description="Helical" evidence="5">
    <location>
        <begin position="395"/>
        <end position="415"/>
    </location>
</feature>
<evidence type="ECO:0000256" key="1">
    <source>
        <dbReference type="ARBA" id="ARBA00022692"/>
    </source>
</evidence>
<evidence type="ECO:0000313" key="7">
    <source>
        <dbReference type="EMBL" id="TWB51082.1"/>
    </source>
</evidence>
<keyword evidence="1 5" id="KW-0812">Transmembrane</keyword>
<dbReference type="EMBL" id="VITT01000021">
    <property type="protein sequence ID" value="TWB51082.1"/>
    <property type="molecule type" value="Genomic_DNA"/>
</dbReference>
<dbReference type="SUPFAM" id="SSF103473">
    <property type="entry name" value="MFS general substrate transporter"/>
    <property type="match status" value="1"/>
</dbReference>
<reference evidence="7 8" key="1">
    <citation type="submission" date="2019-06" db="EMBL/GenBank/DDBJ databases">
        <title>Genomic Encyclopedia of Type Strains, Phase IV (KMG-V): Genome sequencing to study the core and pangenomes of soil and plant-associated prokaryotes.</title>
        <authorList>
            <person name="Whitman W."/>
        </authorList>
    </citation>
    <scope>NUCLEOTIDE SEQUENCE [LARGE SCALE GENOMIC DNA]</scope>
    <source>
        <strain evidence="7 8">BR 11140</strain>
    </source>
</reference>
<dbReference type="Proteomes" id="UP000318050">
    <property type="component" value="Unassembled WGS sequence"/>
</dbReference>
<feature type="transmembrane region" description="Helical" evidence="5">
    <location>
        <begin position="305"/>
        <end position="322"/>
    </location>
</feature>
<dbReference type="InterPro" id="IPR011701">
    <property type="entry name" value="MFS"/>
</dbReference>
<keyword evidence="2 5" id="KW-1133">Transmembrane helix</keyword>
<evidence type="ECO:0000256" key="5">
    <source>
        <dbReference type="SAM" id="Phobius"/>
    </source>
</evidence>
<keyword evidence="3 5" id="KW-0472">Membrane</keyword>
<dbReference type="PANTHER" id="PTHR42910">
    <property type="entry name" value="TRANSPORTER SCO4007-RELATED"/>
    <property type="match status" value="1"/>
</dbReference>
<dbReference type="OrthoDB" id="9815356at2"/>
<feature type="transmembrane region" description="Helical" evidence="5">
    <location>
        <begin position="107"/>
        <end position="124"/>
    </location>
</feature>
<feature type="transmembrane region" description="Helical" evidence="5">
    <location>
        <begin position="72"/>
        <end position="95"/>
    </location>
</feature>
<feature type="transmembrane region" description="Helical" evidence="5">
    <location>
        <begin position="247"/>
        <end position="267"/>
    </location>
</feature>
<feature type="transmembrane region" description="Helical" evidence="5">
    <location>
        <begin position="368"/>
        <end position="389"/>
    </location>
</feature>
<feature type="transmembrane region" description="Helical" evidence="5">
    <location>
        <begin position="165"/>
        <end position="189"/>
    </location>
</feature>
<evidence type="ECO:0000256" key="3">
    <source>
        <dbReference type="ARBA" id="ARBA00023136"/>
    </source>
</evidence>
<dbReference type="AlphaFoldDB" id="A0A560HWQ2"/>
<protein>
    <submittedName>
        <fullName evidence="7">MFS family arabinose efflux permease</fullName>
    </submittedName>
</protein>